<evidence type="ECO:0000313" key="1">
    <source>
        <dbReference type="EMBL" id="ACX96431.1"/>
    </source>
</evidence>
<keyword evidence="2" id="KW-1185">Reference proteome</keyword>
<organism evidence="1 2">
    <name type="scientific">Halothiobacillus neapolitanus (strain ATCC 23641 / DSM 15147 / CIP 104769 / NCIMB 8539 / c2)</name>
    <name type="common">Thiobacillus neapolitanus</name>
    <dbReference type="NCBI Taxonomy" id="555778"/>
    <lineage>
        <taxon>Bacteria</taxon>
        <taxon>Pseudomonadati</taxon>
        <taxon>Pseudomonadota</taxon>
        <taxon>Gammaproteobacteria</taxon>
        <taxon>Chromatiales</taxon>
        <taxon>Halothiobacillaceae</taxon>
        <taxon>Halothiobacillus</taxon>
    </lineage>
</organism>
<dbReference type="Proteomes" id="UP000009102">
    <property type="component" value="Chromosome"/>
</dbReference>
<sequence>MHFYLMGTYPSFTLAEVEHHLTEFKAKWIEISLLISLSW</sequence>
<dbReference type="AlphaFoldDB" id="D0L158"/>
<reference evidence="1 2" key="1">
    <citation type="submission" date="2009-10" db="EMBL/GenBank/DDBJ databases">
        <title>Complete sequence of Halothiobacillus neapolitanus c2.</title>
        <authorList>
            <consortium name="US DOE Joint Genome Institute"/>
            <person name="Lucas S."/>
            <person name="Copeland A."/>
            <person name="Lapidus A."/>
            <person name="Glavina del Rio T."/>
            <person name="Tice H."/>
            <person name="Bruce D."/>
            <person name="Goodwin L."/>
            <person name="Pitluck S."/>
            <person name="Davenport K."/>
            <person name="Brettin T."/>
            <person name="Detter J.C."/>
            <person name="Han C."/>
            <person name="Tapia R."/>
            <person name="Larimer F."/>
            <person name="Land M."/>
            <person name="Hauser L."/>
            <person name="Kyrpides N."/>
            <person name="Mikhailova N."/>
            <person name="Kerfeld C."/>
            <person name="Cannon G."/>
            <person name="Heinhort S."/>
        </authorList>
    </citation>
    <scope>NUCLEOTIDE SEQUENCE [LARGE SCALE GENOMIC DNA]</scope>
    <source>
        <strain evidence="2">ATCC 23641 / c2</strain>
    </source>
</reference>
<evidence type="ECO:0000313" key="2">
    <source>
        <dbReference type="Proteomes" id="UP000009102"/>
    </source>
</evidence>
<proteinExistence type="predicted"/>
<dbReference type="HOGENOM" id="CLU_3310679_0_0_6"/>
<gene>
    <name evidence="1" type="ordered locus">Hneap_1601</name>
</gene>
<accession>D0L158</accession>
<protein>
    <submittedName>
        <fullName evidence="1">Uncharacterized protein</fullName>
    </submittedName>
</protein>
<dbReference type="KEGG" id="hna:Hneap_1601"/>
<name>D0L158_HALNC</name>
<dbReference type="EMBL" id="CP001801">
    <property type="protein sequence ID" value="ACX96431.1"/>
    <property type="molecule type" value="Genomic_DNA"/>
</dbReference>